<organism evidence="2 3">
    <name type="scientific">Sulfobacillus acidophilus</name>
    <dbReference type="NCBI Taxonomy" id="53633"/>
    <lineage>
        <taxon>Bacteria</taxon>
        <taxon>Bacillati</taxon>
        <taxon>Bacillota</taxon>
        <taxon>Clostridia</taxon>
        <taxon>Eubacteriales</taxon>
        <taxon>Clostridiales Family XVII. Incertae Sedis</taxon>
        <taxon>Sulfobacillus</taxon>
    </lineage>
</organism>
<evidence type="ECO:0000313" key="2">
    <source>
        <dbReference type="EMBL" id="PSR23949.1"/>
    </source>
</evidence>
<evidence type="ECO:0000256" key="1">
    <source>
        <dbReference type="SAM" id="MobiDB-lite"/>
    </source>
</evidence>
<feature type="region of interest" description="Disordered" evidence="1">
    <location>
        <begin position="23"/>
        <end position="43"/>
    </location>
</feature>
<reference evidence="2 3" key="1">
    <citation type="journal article" date="2014" name="BMC Genomics">
        <title>Comparison of environmental and isolate Sulfobacillus genomes reveals diverse carbon, sulfur, nitrogen, and hydrogen metabolisms.</title>
        <authorList>
            <person name="Justice N.B."/>
            <person name="Norman A."/>
            <person name="Brown C.T."/>
            <person name="Singh A."/>
            <person name="Thomas B.C."/>
            <person name="Banfield J.F."/>
        </authorList>
    </citation>
    <scope>NUCLEOTIDE SEQUENCE [LARGE SCALE GENOMIC DNA]</scope>
    <source>
        <strain evidence="2">AMDSBA3</strain>
    </source>
</reference>
<evidence type="ECO:0000313" key="3">
    <source>
        <dbReference type="Proteomes" id="UP000241848"/>
    </source>
</evidence>
<dbReference type="EMBL" id="PXYV01000002">
    <property type="protein sequence ID" value="PSR23949.1"/>
    <property type="molecule type" value="Genomic_DNA"/>
</dbReference>
<dbReference type="AlphaFoldDB" id="A0A2T2WNX8"/>
<name>A0A2T2WNX8_9FIRM</name>
<proteinExistence type="predicted"/>
<comment type="caution">
    <text evidence="2">The sequence shown here is derived from an EMBL/GenBank/DDBJ whole genome shotgun (WGS) entry which is preliminary data.</text>
</comment>
<sequence>MPIAYIGRNAVKSTPAHRRTLGQLVSTSTSPQNPPFDPARWVGDGRPIVESRRLPDYGVAFA</sequence>
<dbReference type="Proteomes" id="UP000241848">
    <property type="component" value="Unassembled WGS sequence"/>
</dbReference>
<gene>
    <name evidence="2" type="ORF">C7B45_01300</name>
</gene>
<protein>
    <submittedName>
        <fullName evidence="2">Uncharacterized protein</fullName>
    </submittedName>
</protein>
<accession>A0A2T2WNX8</accession>